<feature type="transmembrane region" description="Helical" evidence="4">
    <location>
        <begin position="171"/>
        <end position="191"/>
    </location>
</feature>
<keyword evidence="6" id="KW-1185">Reference proteome</keyword>
<evidence type="ECO:0000256" key="1">
    <source>
        <dbReference type="ARBA" id="ARBA00022692"/>
    </source>
</evidence>
<dbReference type="PANTHER" id="PTHR11360:SF290">
    <property type="entry name" value="MONOCARBOXYLATE MFS PERMEASE"/>
    <property type="match status" value="1"/>
</dbReference>
<evidence type="ECO:0000256" key="2">
    <source>
        <dbReference type="ARBA" id="ARBA00022989"/>
    </source>
</evidence>
<feature type="transmembrane region" description="Helical" evidence="4">
    <location>
        <begin position="387"/>
        <end position="409"/>
    </location>
</feature>
<name>A0A261S702_9BORD</name>
<keyword evidence="3 4" id="KW-0472">Membrane</keyword>
<dbReference type="SUPFAM" id="SSF103473">
    <property type="entry name" value="MFS general substrate transporter"/>
    <property type="match status" value="1"/>
</dbReference>
<evidence type="ECO:0000256" key="4">
    <source>
        <dbReference type="SAM" id="Phobius"/>
    </source>
</evidence>
<feature type="transmembrane region" description="Helical" evidence="4">
    <location>
        <begin position="49"/>
        <end position="70"/>
    </location>
</feature>
<keyword evidence="1 4" id="KW-0812">Transmembrane</keyword>
<dbReference type="Pfam" id="PF07690">
    <property type="entry name" value="MFS_1"/>
    <property type="match status" value="1"/>
</dbReference>
<feature type="transmembrane region" description="Helical" evidence="4">
    <location>
        <begin position="319"/>
        <end position="342"/>
    </location>
</feature>
<keyword evidence="2 4" id="KW-1133">Transmembrane helix</keyword>
<dbReference type="InterPro" id="IPR036259">
    <property type="entry name" value="MFS_trans_sf"/>
</dbReference>
<dbReference type="GO" id="GO:0022857">
    <property type="term" value="F:transmembrane transporter activity"/>
    <property type="evidence" value="ECO:0007669"/>
    <property type="project" value="InterPro"/>
</dbReference>
<feature type="transmembrane region" description="Helical" evidence="4">
    <location>
        <begin position="106"/>
        <end position="133"/>
    </location>
</feature>
<evidence type="ECO:0000256" key="3">
    <source>
        <dbReference type="ARBA" id="ARBA00023136"/>
    </source>
</evidence>
<feature type="transmembrane region" description="Helical" evidence="4">
    <location>
        <begin position="255"/>
        <end position="277"/>
    </location>
</feature>
<dbReference type="EMBL" id="NEVM01000005">
    <property type="protein sequence ID" value="OZI32213.1"/>
    <property type="molecule type" value="Genomic_DNA"/>
</dbReference>
<feature type="transmembrane region" description="Helical" evidence="4">
    <location>
        <begin position="145"/>
        <end position="165"/>
    </location>
</feature>
<accession>A0A261S702</accession>
<dbReference type="Proteomes" id="UP000216020">
    <property type="component" value="Unassembled WGS sequence"/>
</dbReference>
<feature type="transmembrane region" description="Helical" evidence="4">
    <location>
        <begin position="289"/>
        <end position="307"/>
    </location>
</feature>
<dbReference type="InterPro" id="IPR050327">
    <property type="entry name" value="Proton-linked_MCT"/>
</dbReference>
<proteinExistence type="predicted"/>
<comment type="caution">
    <text evidence="5">The sequence shown here is derived from an EMBL/GenBank/DDBJ whole genome shotgun (WGS) entry which is preliminary data.</text>
</comment>
<protein>
    <submittedName>
        <fullName evidence="5">MFS transporter</fullName>
    </submittedName>
</protein>
<evidence type="ECO:0000313" key="5">
    <source>
        <dbReference type="EMBL" id="OZI32213.1"/>
    </source>
</evidence>
<dbReference type="InterPro" id="IPR011701">
    <property type="entry name" value="MFS"/>
</dbReference>
<feature type="transmembrane region" description="Helical" evidence="4">
    <location>
        <begin position="354"/>
        <end position="375"/>
    </location>
</feature>
<dbReference type="OrthoDB" id="7876195at2"/>
<dbReference type="AlphaFoldDB" id="A0A261S702"/>
<feature type="transmembrane region" description="Helical" evidence="4">
    <location>
        <begin position="415"/>
        <end position="436"/>
    </location>
</feature>
<feature type="transmembrane region" description="Helical" evidence="4">
    <location>
        <begin position="82"/>
        <end position="100"/>
    </location>
</feature>
<feature type="transmembrane region" description="Helical" evidence="4">
    <location>
        <begin position="12"/>
        <end position="29"/>
    </location>
</feature>
<organism evidence="5 6">
    <name type="scientific">Bordetella genomosp. 10</name>
    <dbReference type="NCBI Taxonomy" id="1416804"/>
    <lineage>
        <taxon>Bacteria</taxon>
        <taxon>Pseudomonadati</taxon>
        <taxon>Pseudomonadota</taxon>
        <taxon>Betaproteobacteria</taxon>
        <taxon>Burkholderiales</taxon>
        <taxon>Alcaligenaceae</taxon>
        <taxon>Bordetella</taxon>
    </lineage>
</organism>
<reference evidence="6" key="1">
    <citation type="submission" date="2017-05" db="EMBL/GenBank/DDBJ databases">
        <title>Complete and WGS of Bordetella genogroups.</title>
        <authorList>
            <person name="Spilker T."/>
            <person name="Lipuma J."/>
        </authorList>
    </citation>
    <scope>NUCLEOTIDE SEQUENCE [LARGE SCALE GENOMIC DNA]</scope>
    <source>
        <strain evidence="6">AU16122</strain>
    </source>
</reference>
<sequence length="441" mass="44856">MSIGAPAHSFFGSKVIAATFVLAVFGWGVGFYGPPVFLQSVVRRGAADVAWASAAVTWHFVLGAFVVANLPRFYRRAGVPRVTVLGAVVLALGVYGWGIAATPAQLFLAATLSGAGWVTMGGAAVNALIAPWYVARRPLALGTAYNGASLGGVVFSPLWVLLIGVMGLDGAAMVVGVAMVGTMAWLAAAVFRHTPASKGQYPDGVYAGAGQDGGVTAPPPAATGSSGTADAASGDGVGVQAPPAPLTDTWKDRRFLTLCAGMALGLFAQIGLIAHLFSLLAPVMGEKAAGFAMGLCTACAIFGRIAVGRLMPPGTDRRRVAAIAYGLQAAGVLALLMSVWLPAQEGALVGVLRWAGLLLFGSGIGNATSLPPLIAQTEFTRADAQRVIPLIVAVSQGTYAFAPALFGLLRDLGGAAWLFPVAAAVQLAAIAALLAYSRPQT</sequence>
<evidence type="ECO:0000313" key="6">
    <source>
        <dbReference type="Proteomes" id="UP000216020"/>
    </source>
</evidence>
<dbReference type="Gene3D" id="1.20.1250.20">
    <property type="entry name" value="MFS general substrate transporter like domains"/>
    <property type="match status" value="1"/>
</dbReference>
<dbReference type="PANTHER" id="PTHR11360">
    <property type="entry name" value="MONOCARBOXYLATE TRANSPORTER"/>
    <property type="match status" value="1"/>
</dbReference>
<gene>
    <name evidence="5" type="ORF">CAL29_30825</name>
</gene>